<evidence type="ECO:0000256" key="2">
    <source>
        <dbReference type="ARBA" id="ARBA00023015"/>
    </source>
</evidence>
<dbReference type="InterPro" id="IPR036390">
    <property type="entry name" value="WH_DNA-bd_sf"/>
</dbReference>
<reference evidence="7 9" key="2">
    <citation type="submission" date="2019-08" db="EMBL/GenBank/DDBJ databases">
        <authorList>
            <person name="Peeters C."/>
        </authorList>
    </citation>
    <scope>NUCLEOTIDE SEQUENCE [LARGE SCALE GENOMIC DNA]</scope>
    <source>
        <strain evidence="7 9">LMG 18089</strain>
    </source>
</reference>
<dbReference type="RefSeq" id="WP_042113436.1">
    <property type="nucleotide sequence ID" value="NZ_CABPSX010000008.1"/>
</dbReference>
<protein>
    <submittedName>
        <fullName evidence="7">LysR family transcriptional regulator</fullName>
    </submittedName>
</protein>
<dbReference type="PROSITE" id="PS50931">
    <property type="entry name" value="HTH_LYSR"/>
    <property type="match status" value="1"/>
</dbReference>
<dbReference type="AlphaFoldDB" id="A0A0B5FB73"/>
<comment type="similarity">
    <text evidence="1">Belongs to the LysR transcriptional regulatory family.</text>
</comment>
<evidence type="ECO:0000256" key="3">
    <source>
        <dbReference type="ARBA" id="ARBA00023125"/>
    </source>
</evidence>
<dbReference type="EMBL" id="CABPSX010000008">
    <property type="protein sequence ID" value="VVG72709.1"/>
    <property type="molecule type" value="Genomic_DNA"/>
</dbReference>
<accession>A0A0B5FB73</accession>
<dbReference type="SUPFAM" id="SSF46785">
    <property type="entry name" value="Winged helix' DNA-binding domain"/>
    <property type="match status" value="1"/>
</dbReference>
<dbReference type="InterPro" id="IPR000847">
    <property type="entry name" value="LysR_HTH_N"/>
</dbReference>
<dbReference type="Proteomes" id="UP000270216">
    <property type="component" value="Unassembled WGS sequence"/>
</dbReference>
<dbReference type="GO" id="GO:0003700">
    <property type="term" value="F:DNA-binding transcription factor activity"/>
    <property type="evidence" value="ECO:0007669"/>
    <property type="project" value="InterPro"/>
</dbReference>
<dbReference type="SUPFAM" id="SSF53850">
    <property type="entry name" value="Periplasmic binding protein-like II"/>
    <property type="match status" value="1"/>
</dbReference>
<dbReference type="PANTHER" id="PTHR30419">
    <property type="entry name" value="HTH-TYPE TRANSCRIPTIONAL REGULATOR YBHD"/>
    <property type="match status" value="1"/>
</dbReference>
<dbReference type="Pfam" id="PF00126">
    <property type="entry name" value="HTH_1"/>
    <property type="match status" value="1"/>
</dbReference>
<dbReference type="Gene3D" id="3.40.190.290">
    <property type="match status" value="1"/>
</dbReference>
<keyword evidence="4" id="KW-0804">Transcription</keyword>
<gene>
    <name evidence="6" type="ORF">EJE83_21095</name>
    <name evidence="7" type="ORF">PAP18089_03709</name>
</gene>
<reference evidence="6 8" key="1">
    <citation type="submission" date="2018-12" db="EMBL/GenBank/DDBJ databases">
        <title>Whole genome sequence of a Pandoraea apista isolate from a patient with cystic fibrosis.</title>
        <authorList>
            <person name="Kenna D.T."/>
            <person name="Turton J.F."/>
        </authorList>
    </citation>
    <scope>NUCLEOTIDE SEQUENCE [LARGE SCALE GENOMIC DNA]</scope>
    <source>
        <strain evidence="6 8">Pa13324</strain>
    </source>
</reference>
<sequence length="310" mass="33326">MPLTRVTLRQFEALVAIAELHSFAEAGNRLGLTSSAVSQLVAELESVLGFRIFDRTTRRVALSSAGRDFLASAESVLRHVQAAEKTADDLRNRAAGIVRVGAPLVLASMALPAAIRAYAATRPKVVVRVVDTPVDALIDHVANGDLDLAIGPNRATGAHVAGEPAFDSPWVLWCTPEHPLAQHRRVRWSDLRDTPLVAAGRDHERSVAQMRLSAPDDARITPIDVVDNVTTALGVAAQGLAATLTPGYVAALAHPFGLVMRRVVSPETIRQVCVYRPLSRAASPAAEGFAQFLLEWLPAWNERIMATPQA</sequence>
<evidence type="ECO:0000313" key="8">
    <source>
        <dbReference type="Proteomes" id="UP000270216"/>
    </source>
</evidence>
<dbReference type="Gene3D" id="1.10.10.10">
    <property type="entry name" value="Winged helix-like DNA-binding domain superfamily/Winged helix DNA-binding domain"/>
    <property type="match status" value="1"/>
</dbReference>
<dbReference type="FunFam" id="1.10.10.10:FF:000001">
    <property type="entry name" value="LysR family transcriptional regulator"/>
    <property type="match status" value="1"/>
</dbReference>
<dbReference type="InterPro" id="IPR036388">
    <property type="entry name" value="WH-like_DNA-bd_sf"/>
</dbReference>
<dbReference type="Proteomes" id="UP000364291">
    <property type="component" value="Unassembled WGS sequence"/>
</dbReference>
<evidence type="ECO:0000256" key="1">
    <source>
        <dbReference type="ARBA" id="ARBA00009437"/>
    </source>
</evidence>
<dbReference type="GO" id="GO:0005829">
    <property type="term" value="C:cytosol"/>
    <property type="evidence" value="ECO:0007669"/>
    <property type="project" value="TreeGrafter"/>
</dbReference>
<dbReference type="EMBL" id="RWHX01000050">
    <property type="protein sequence ID" value="RSK76417.1"/>
    <property type="molecule type" value="Genomic_DNA"/>
</dbReference>
<feature type="domain" description="HTH lysR-type" evidence="5">
    <location>
        <begin position="6"/>
        <end position="63"/>
    </location>
</feature>
<dbReference type="InterPro" id="IPR005119">
    <property type="entry name" value="LysR_subst-bd"/>
</dbReference>
<organism evidence="7 9">
    <name type="scientific">Pandoraea apista</name>
    <dbReference type="NCBI Taxonomy" id="93218"/>
    <lineage>
        <taxon>Bacteria</taxon>
        <taxon>Pseudomonadati</taxon>
        <taxon>Pseudomonadota</taxon>
        <taxon>Betaproteobacteria</taxon>
        <taxon>Burkholderiales</taxon>
        <taxon>Burkholderiaceae</taxon>
        <taxon>Pandoraea</taxon>
    </lineage>
</organism>
<proteinExistence type="inferred from homology"/>
<evidence type="ECO:0000313" key="9">
    <source>
        <dbReference type="Proteomes" id="UP000364291"/>
    </source>
</evidence>
<keyword evidence="3" id="KW-0238">DNA-binding</keyword>
<keyword evidence="2" id="KW-0805">Transcription regulation</keyword>
<evidence type="ECO:0000313" key="6">
    <source>
        <dbReference type="EMBL" id="RSK76417.1"/>
    </source>
</evidence>
<dbReference type="InterPro" id="IPR050950">
    <property type="entry name" value="HTH-type_LysR_regulators"/>
</dbReference>
<evidence type="ECO:0000256" key="4">
    <source>
        <dbReference type="ARBA" id="ARBA00023163"/>
    </source>
</evidence>
<dbReference type="OrthoDB" id="8675247at2"/>
<dbReference type="STRING" id="93218.XM39_07380"/>
<dbReference type="GO" id="GO:0003677">
    <property type="term" value="F:DNA binding"/>
    <property type="evidence" value="ECO:0007669"/>
    <property type="project" value="UniProtKB-KW"/>
</dbReference>
<keyword evidence="8" id="KW-1185">Reference proteome</keyword>
<name>A0A0B5FB73_9BURK</name>
<dbReference type="GeneID" id="47012477"/>
<evidence type="ECO:0000259" key="5">
    <source>
        <dbReference type="PROSITE" id="PS50931"/>
    </source>
</evidence>
<dbReference type="PANTHER" id="PTHR30419:SF30">
    <property type="entry name" value="LYSR FAMILY TRANSCRIPTIONAL REGULATOR"/>
    <property type="match status" value="1"/>
</dbReference>
<evidence type="ECO:0000313" key="7">
    <source>
        <dbReference type="EMBL" id="VVG72709.1"/>
    </source>
</evidence>
<dbReference type="Pfam" id="PF03466">
    <property type="entry name" value="LysR_substrate"/>
    <property type="match status" value="1"/>
</dbReference>
<dbReference type="KEGG" id="papi:SG18_07365"/>